<accession>A0ACB6RYD0</accession>
<gene>
    <name evidence="1" type="ORF">BU25DRAFT_422451</name>
</gene>
<protein>
    <submittedName>
        <fullName evidence="1">GTP cyclohydrolase I</fullName>
    </submittedName>
</protein>
<dbReference type="Proteomes" id="UP000799754">
    <property type="component" value="Unassembled WGS sequence"/>
</dbReference>
<keyword evidence="2" id="KW-1185">Reference proteome</keyword>
<name>A0ACB6RYD0_9PLEO</name>
<organism evidence="1 2">
    <name type="scientific">Macroventuria anomochaeta</name>
    <dbReference type="NCBI Taxonomy" id="301207"/>
    <lineage>
        <taxon>Eukaryota</taxon>
        <taxon>Fungi</taxon>
        <taxon>Dikarya</taxon>
        <taxon>Ascomycota</taxon>
        <taxon>Pezizomycotina</taxon>
        <taxon>Dothideomycetes</taxon>
        <taxon>Pleosporomycetidae</taxon>
        <taxon>Pleosporales</taxon>
        <taxon>Pleosporineae</taxon>
        <taxon>Didymellaceae</taxon>
        <taxon>Macroventuria</taxon>
    </lineage>
</organism>
<reference evidence="1" key="1">
    <citation type="journal article" date="2020" name="Stud. Mycol.">
        <title>101 Dothideomycetes genomes: a test case for predicting lifestyles and emergence of pathogens.</title>
        <authorList>
            <person name="Haridas S."/>
            <person name="Albert R."/>
            <person name="Binder M."/>
            <person name="Bloem J."/>
            <person name="Labutti K."/>
            <person name="Salamov A."/>
            <person name="Andreopoulos B."/>
            <person name="Baker S."/>
            <person name="Barry K."/>
            <person name="Bills G."/>
            <person name="Bluhm B."/>
            <person name="Cannon C."/>
            <person name="Castanera R."/>
            <person name="Culley D."/>
            <person name="Daum C."/>
            <person name="Ezra D."/>
            <person name="Gonzalez J."/>
            <person name="Henrissat B."/>
            <person name="Kuo A."/>
            <person name="Liang C."/>
            <person name="Lipzen A."/>
            <person name="Lutzoni F."/>
            <person name="Magnuson J."/>
            <person name="Mondo S."/>
            <person name="Nolan M."/>
            <person name="Ohm R."/>
            <person name="Pangilinan J."/>
            <person name="Park H.-J."/>
            <person name="Ramirez L."/>
            <person name="Alfaro M."/>
            <person name="Sun H."/>
            <person name="Tritt A."/>
            <person name="Yoshinaga Y."/>
            <person name="Zwiers L.-H."/>
            <person name="Turgeon B."/>
            <person name="Goodwin S."/>
            <person name="Spatafora J."/>
            <person name="Crous P."/>
            <person name="Grigoriev I."/>
        </authorList>
    </citation>
    <scope>NUCLEOTIDE SEQUENCE</scope>
    <source>
        <strain evidence="1">CBS 525.71</strain>
    </source>
</reference>
<dbReference type="EMBL" id="MU006720">
    <property type="protein sequence ID" value="KAF2626717.1"/>
    <property type="molecule type" value="Genomic_DNA"/>
</dbReference>
<evidence type="ECO:0000313" key="1">
    <source>
        <dbReference type="EMBL" id="KAF2626717.1"/>
    </source>
</evidence>
<evidence type="ECO:0000313" key="2">
    <source>
        <dbReference type="Proteomes" id="UP000799754"/>
    </source>
</evidence>
<sequence length="422" mass="46376">MPPSPSPYNRVSMCRSAQDDANMVLASMATQAVGGQNCCGYNAGGGESRATVTTSPSGRSEGCCHPSGSTVNIETNSDCSQGHSHTCARRVDDGDGRNGAAMDEQRKPNAIPSHVNGSLPHMSSPLNKSVKSRDQKERESLHHAIQLSERGRQVVNFDGPTSYFPAGSKSSNADTNGGSVHNRHTIRNGEIDVEDHYEPQTPLATSRAHSPYTQHPTIDFDGLSWPSKGTRNRKEATEEEKAENLKKLSGAVRTMLECLGEDPDREGLLDTPERYAKAMLFFTKGYEENLRDIVNGAVFHEDHDELVIVKDIEIFSLCEHHLMHIGYIPNRRVIGLSKLARIAEMFARRLQVQERLTKQVALALSEMLQPQGVAVVVESSHFCMVMRGVQKTGATTTTSCMLGAMRSTAKTREEFLNLINRK</sequence>
<proteinExistence type="predicted"/>
<comment type="caution">
    <text evidence="1">The sequence shown here is derived from an EMBL/GenBank/DDBJ whole genome shotgun (WGS) entry which is preliminary data.</text>
</comment>